<comment type="caution">
    <text evidence="2">The sequence shown here is derived from an EMBL/GenBank/DDBJ whole genome shotgun (WGS) entry which is preliminary data.</text>
</comment>
<gene>
    <name evidence="2" type="ORF">SAY87_020026</name>
</gene>
<dbReference type="InterPro" id="IPR036758">
    <property type="entry name" value="At5g01610-like"/>
</dbReference>
<accession>A0AAN7K8V0</accession>
<keyword evidence="3" id="KW-1185">Reference proteome</keyword>
<dbReference type="FunFam" id="2.30.240.10:FF:000002">
    <property type="entry name" value="Uncharacterized protein At3g07460"/>
    <property type="match status" value="1"/>
</dbReference>
<name>A0AAN7K8V0_9MYRT</name>
<protein>
    <submittedName>
        <fullName evidence="2">Uncharacterized protein</fullName>
    </submittedName>
</protein>
<sequence>MGHHHHHLVPILCFIIAALPLAWSQDSIYDHLRLYGLPPGILPKGITEFSVEPSDGRFRVKLPHPCNVKFESQVHYDLNVTGTLSPGKIGELSGISAQELFLWFPVKDIHVDLPSSGLIYFDVGVVNKQFSLSLFESPPDCAAADPDDTQSSLRPVEDGGLPPESLVQILEAPYDNASFIGKMSRQFPSRGEKRRLSVWDFMFCAFLINAPSPYLCMTFI</sequence>
<dbReference type="PANTHER" id="PTHR31676">
    <property type="entry name" value="T31J12.3 PROTEIN-RELATED"/>
    <property type="match status" value="1"/>
</dbReference>
<dbReference type="EMBL" id="JAXIOK010000012">
    <property type="protein sequence ID" value="KAK4758725.1"/>
    <property type="molecule type" value="Genomic_DNA"/>
</dbReference>
<evidence type="ECO:0000256" key="1">
    <source>
        <dbReference type="SAM" id="SignalP"/>
    </source>
</evidence>
<dbReference type="AlphaFoldDB" id="A0AAN7K8V0"/>
<feature type="chain" id="PRO_5042959853" evidence="1">
    <location>
        <begin position="25"/>
        <end position="220"/>
    </location>
</feature>
<proteinExistence type="predicted"/>
<dbReference type="PANTHER" id="PTHR31676:SF115">
    <property type="entry name" value="DUF538 DOMAIN-CONTAINING PROTEIN"/>
    <property type="match status" value="1"/>
</dbReference>
<dbReference type="Pfam" id="PF04398">
    <property type="entry name" value="DUF538"/>
    <property type="match status" value="1"/>
</dbReference>
<dbReference type="SUPFAM" id="SSF141562">
    <property type="entry name" value="At5g01610-like"/>
    <property type="match status" value="1"/>
</dbReference>
<organism evidence="2 3">
    <name type="scientific">Trapa incisa</name>
    <dbReference type="NCBI Taxonomy" id="236973"/>
    <lineage>
        <taxon>Eukaryota</taxon>
        <taxon>Viridiplantae</taxon>
        <taxon>Streptophyta</taxon>
        <taxon>Embryophyta</taxon>
        <taxon>Tracheophyta</taxon>
        <taxon>Spermatophyta</taxon>
        <taxon>Magnoliopsida</taxon>
        <taxon>eudicotyledons</taxon>
        <taxon>Gunneridae</taxon>
        <taxon>Pentapetalae</taxon>
        <taxon>rosids</taxon>
        <taxon>malvids</taxon>
        <taxon>Myrtales</taxon>
        <taxon>Lythraceae</taxon>
        <taxon>Trapa</taxon>
    </lineage>
</organism>
<dbReference type="Proteomes" id="UP001345219">
    <property type="component" value="Chromosome 15"/>
</dbReference>
<dbReference type="InterPro" id="IPR007493">
    <property type="entry name" value="DUF538"/>
</dbReference>
<keyword evidence="1" id="KW-0732">Signal</keyword>
<evidence type="ECO:0000313" key="2">
    <source>
        <dbReference type="EMBL" id="KAK4758725.1"/>
    </source>
</evidence>
<reference evidence="2 3" key="1">
    <citation type="journal article" date="2023" name="Hortic Res">
        <title>Pangenome of water caltrop reveals structural variations and asymmetric subgenome divergence after allopolyploidization.</title>
        <authorList>
            <person name="Zhang X."/>
            <person name="Chen Y."/>
            <person name="Wang L."/>
            <person name="Yuan Y."/>
            <person name="Fang M."/>
            <person name="Shi L."/>
            <person name="Lu R."/>
            <person name="Comes H.P."/>
            <person name="Ma Y."/>
            <person name="Chen Y."/>
            <person name="Huang G."/>
            <person name="Zhou Y."/>
            <person name="Zheng Z."/>
            <person name="Qiu Y."/>
        </authorList>
    </citation>
    <scope>NUCLEOTIDE SEQUENCE [LARGE SCALE GENOMIC DNA]</scope>
    <source>
        <tissue evidence="2">Roots</tissue>
    </source>
</reference>
<evidence type="ECO:0000313" key="3">
    <source>
        <dbReference type="Proteomes" id="UP001345219"/>
    </source>
</evidence>
<feature type="signal peptide" evidence="1">
    <location>
        <begin position="1"/>
        <end position="24"/>
    </location>
</feature>
<dbReference type="Gene3D" id="2.30.240.10">
    <property type="entry name" value="At5g01610-like"/>
    <property type="match status" value="1"/>
</dbReference>